<evidence type="ECO:0000259" key="2">
    <source>
        <dbReference type="Pfam" id="PF00899"/>
    </source>
</evidence>
<dbReference type="RefSeq" id="WP_358132789.1">
    <property type="nucleotide sequence ID" value="NZ_JBFALK010000006.1"/>
</dbReference>
<keyword evidence="1" id="KW-0812">Transmembrane</keyword>
<feature type="transmembrane region" description="Helical" evidence="1">
    <location>
        <begin position="132"/>
        <end position="159"/>
    </location>
</feature>
<keyword evidence="3" id="KW-0808">Transferase</keyword>
<keyword evidence="4" id="KW-1185">Reference proteome</keyword>
<dbReference type="GO" id="GO:0016779">
    <property type="term" value="F:nucleotidyltransferase activity"/>
    <property type="evidence" value="ECO:0007669"/>
    <property type="project" value="UniProtKB-KW"/>
</dbReference>
<feature type="domain" description="THIF-type NAD/FAD binding fold" evidence="2">
    <location>
        <begin position="119"/>
        <end position="344"/>
    </location>
</feature>
<evidence type="ECO:0000256" key="1">
    <source>
        <dbReference type="SAM" id="Phobius"/>
    </source>
</evidence>
<comment type="caution">
    <text evidence="3">The sequence shown here is derived from an EMBL/GenBank/DDBJ whole genome shotgun (WGS) entry which is preliminary data.</text>
</comment>
<accession>A0ABV3GDS4</accession>
<dbReference type="Pfam" id="PF00899">
    <property type="entry name" value="ThiF"/>
    <property type="match status" value="1"/>
</dbReference>
<dbReference type="InterPro" id="IPR045886">
    <property type="entry name" value="ThiF/MoeB/HesA"/>
</dbReference>
<evidence type="ECO:0000313" key="3">
    <source>
        <dbReference type="EMBL" id="MEV0969793.1"/>
    </source>
</evidence>
<sequence>MPRIKPEHAAHRLEDGRIRIGGDIYGLAHEIKDPHGWVWTALEAMNGTRTCADVAALVRSGFPELTRRDTVAIVAQLVASGHVEDAGATEAPELSERERDRYSRGHAFFRWADLTPREHGWDAQLRLRRARVLLIGVGGAGASVALALAASGVGFLHLVDDDRVELSNLNRQLIFTERDVGRAKVDVAVERLRRLNSDVEITGAYSRIRRERDLTELLPGFDVLALCADEPKGDDGIRVWANRACFAAGIPWVGGGYNGPLVTTGVFAPGRGACYECMQRIEDRKRTPSGDRPPGAAFRPVDLGGPGAIATSAGMCGNLVAHGVLRLITGVPPITAGFIQGTNLVAPHQSIFAEFPHGEAGCATCTP</sequence>
<dbReference type="InterPro" id="IPR035985">
    <property type="entry name" value="Ubiquitin-activating_enz"/>
</dbReference>
<dbReference type="InterPro" id="IPR000594">
    <property type="entry name" value="ThiF_NAD_FAD-bd"/>
</dbReference>
<gene>
    <name evidence="3" type="ORF">AB0I59_14240</name>
</gene>
<dbReference type="PANTHER" id="PTHR10953:SF102">
    <property type="entry name" value="ADENYLYLTRANSFERASE AND SULFURTRANSFERASE MOCS3"/>
    <property type="match status" value="1"/>
</dbReference>
<protein>
    <submittedName>
        <fullName evidence="3">ThiF family adenylyltransferase</fullName>
    </submittedName>
</protein>
<keyword evidence="1" id="KW-1133">Transmembrane helix</keyword>
<dbReference type="EMBL" id="JBFALK010000006">
    <property type="protein sequence ID" value="MEV0969793.1"/>
    <property type="molecule type" value="Genomic_DNA"/>
</dbReference>
<dbReference type="SUPFAM" id="SSF69572">
    <property type="entry name" value="Activating enzymes of the ubiquitin-like proteins"/>
    <property type="match status" value="1"/>
</dbReference>
<proteinExistence type="predicted"/>
<dbReference type="PANTHER" id="PTHR10953">
    <property type="entry name" value="UBIQUITIN-ACTIVATING ENZYME E1"/>
    <property type="match status" value="1"/>
</dbReference>
<reference evidence="3 4" key="1">
    <citation type="submission" date="2024-06" db="EMBL/GenBank/DDBJ databases">
        <title>The Natural Products Discovery Center: Release of the First 8490 Sequenced Strains for Exploring Actinobacteria Biosynthetic Diversity.</title>
        <authorList>
            <person name="Kalkreuter E."/>
            <person name="Kautsar S.A."/>
            <person name="Yang D."/>
            <person name="Bader C.D."/>
            <person name="Teijaro C.N."/>
            <person name="Fluegel L."/>
            <person name="Davis C.M."/>
            <person name="Simpson J.R."/>
            <person name="Lauterbach L."/>
            <person name="Steele A.D."/>
            <person name="Gui C."/>
            <person name="Meng S."/>
            <person name="Li G."/>
            <person name="Viehrig K."/>
            <person name="Ye F."/>
            <person name="Su P."/>
            <person name="Kiefer A.F."/>
            <person name="Nichols A."/>
            <person name="Cepeda A.J."/>
            <person name="Yan W."/>
            <person name="Fan B."/>
            <person name="Jiang Y."/>
            <person name="Adhikari A."/>
            <person name="Zheng C.-J."/>
            <person name="Schuster L."/>
            <person name="Cowan T.M."/>
            <person name="Smanski M.J."/>
            <person name="Chevrette M.G."/>
            <person name="De Carvalho L.P.S."/>
            <person name="Shen B."/>
        </authorList>
    </citation>
    <scope>NUCLEOTIDE SEQUENCE [LARGE SCALE GENOMIC DNA]</scope>
    <source>
        <strain evidence="3 4">NPDC050100</strain>
    </source>
</reference>
<organism evidence="3 4">
    <name type="scientific">Microtetraspora glauca</name>
    <dbReference type="NCBI Taxonomy" id="1996"/>
    <lineage>
        <taxon>Bacteria</taxon>
        <taxon>Bacillati</taxon>
        <taxon>Actinomycetota</taxon>
        <taxon>Actinomycetes</taxon>
        <taxon>Streptosporangiales</taxon>
        <taxon>Streptosporangiaceae</taxon>
        <taxon>Microtetraspora</taxon>
    </lineage>
</organism>
<evidence type="ECO:0000313" key="4">
    <source>
        <dbReference type="Proteomes" id="UP001551675"/>
    </source>
</evidence>
<keyword evidence="3" id="KW-0548">Nucleotidyltransferase</keyword>
<dbReference type="Proteomes" id="UP001551675">
    <property type="component" value="Unassembled WGS sequence"/>
</dbReference>
<keyword evidence="1" id="KW-0472">Membrane</keyword>
<name>A0ABV3GDS4_MICGL</name>
<dbReference type="Gene3D" id="3.40.50.720">
    <property type="entry name" value="NAD(P)-binding Rossmann-like Domain"/>
    <property type="match status" value="1"/>
</dbReference>